<dbReference type="AlphaFoldDB" id="A0A6C0K291"/>
<accession>A0A6C0K291</accession>
<protein>
    <submittedName>
        <fullName evidence="1">Uncharacterized protein</fullName>
    </submittedName>
</protein>
<evidence type="ECO:0000313" key="1">
    <source>
        <dbReference type="EMBL" id="QHU11683.1"/>
    </source>
</evidence>
<sequence>MSTSYIARVTVINSSPTLLYRIFLLTGTDDRYYYNLAGNSQQSFSYQYETTNTSSGTGFSAVCCAANGSTECTDAYQFPPYSSILPIVQFALSTNNNASSSGAQTEVYYVTSSEVNGVVNIQVSLDNTGAPTVTITPA</sequence>
<proteinExistence type="predicted"/>
<dbReference type="EMBL" id="MN740788">
    <property type="protein sequence ID" value="QHU11683.1"/>
    <property type="molecule type" value="Genomic_DNA"/>
</dbReference>
<reference evidence="1" key="1">
    <citation type="journal article" date="2020" name="Nature">
        <title>Giant virus diversity and host interactions through global metagenomics.</title>
        <authorList>
            <person name="Schulz F."/>
            <person name="Roux S."/>
            <person name="Paez-Espino D."/>
            <person name="Jungbluth S."/>
            <person name="Walsh D.A."/>
            <person name="Denef V.J."/>
            <person name="McMahon K.D."/>
            <person name="Konstantinidis K.T."/>
            <person name="Eloe-Fadrosh E.A."/>
            <person name="Kyrpides N.C."/>
            <person name="Woyke T."/>
        </authorList>
    </citation>
    <scope>NUCLEOTIDE SEQUENCE</scope>
    <source>
        <strain evidence="1">GVMAG-S-1101169-75</strain>
    </source>
</reference>
<name>A0A6C0K291_9ZZZZ</name>
<organism evidence="1">
    <name type="scientific">viral metagenome</name>
    <dbReference type="NCBI Taxonomy" id="1070528"/>
    <lineage>
        <taxon>unclassified sequences</taxon>
        <taxon>metagenomes</taxon>
        <taxon>organismal metagenomes</taxon>
    </lineage>
</organism>